<proteinExistence type="predicted"/>
<protein>
    <recommendedName>
        <fullName evidence="4">Tetratricopeptide repeat protein</fullName>
    </recommendedName>
</protein>
<reference evidence="3" key="1">
    <citation type="journal article" date="2020" name="mSystems">
        <title>Genome- and Community-Level Interaction Insights into Carbon Utilization and Element Cycling Functions of Hydrothermarchaeota in Hydrothermal Sediment.</title>
        <authorList>
            <person name="Zhou Z."/>
            <person name="Liu Y."/>
            <person name="Xu W."/>
            <person name="Pan J."/>
            <person name="Luo Z.H."/>
            <person name="Li M."/>
        </authorList>
    </citation>
    <scope>NUCLEOTIDE SEQUENCE [LARGE SCALE GENOMIC DNA]</scope>
    <source>
        <strain evidence="3">HyVt-538</strain>
    </source>
</reference>
<name>A0A7V5NXM3_9PROT</name>
<dbReference type="EMBL" id="DROP01000276">
    <property type="protein sequence ID" value="HHI89119.1"/>
    <property type="molecule type" value="Genomic_DNA"/>
</dbReference>
<accession>A0A7V5NXM3</accession>
<evidence type="ECO:0000256" key="2">
    <source>
        <dbReference type="SAM" id="SignalP"/>
    </source>
</evidence>
<evidence type="ECO:0008006" key="4">
    <source>
        <dbReference type="Google" id="ProtNLM"/>
    </source>
</evidence>
<evidence type="ECO:0000313" key="3">
    <source>
        <dbReference type="EMBL" id="HHI89119.1"/>
    </source>
</evidence>
<evidence type="ECO:0000256" key="1">
    <source>
        <dbReference type="SAM" id="MobiDB-lite"/>
    </source>
</evidence>
<feature type="region of interest" description="Disordered" evidence="1">
    <location>
        <begin position="269"/>
        <end position="300"/>
    </location>
</feature>
<dbReference type="Proteomes" id="UP000885806">
    <property type="component" value="Unassembled WGS sequence"/>
</dbReference>
<keyword evidence="2" id="KW-0732">Signal</keyword>
<organism evidence="3">
    <name type="scientific">Hellea balneolensis</name>
    <dbReference type="NCBI Taxonomy" id="287478"/>
    <lineage>
        <taxon>Bacteria</taxon>
        <taxon>Pseudomonadati</taxon>
        <taxon>Pseudomonadota</taxon>
        <taxon>Alphaproteobacteria</taxon>
        <taxon>Maricaulales</taxon>
        <taxon>Robiginitomaculaceae</taxon>
        <taxon>Hellea</taxon>
    </lineage>
</organism>
<dbReference type="InterPro" id="IPR011990">
    <property type="entry name" value="TPR-like_helical_dom_sf"/>
</dbReference>
<dbReference type="SUPFAM" id="SSF48452">
    <property type="entry name" value="TPR-like"/>
    <property type="match status" value="1"/>
</dbReference>
<dbReference type="Gene3D" id="1.25.40.10">
    <property type="entry name" value="Tetratricopeptide repeat domain"/>
    <property type="match status" value="1"/>
</dbReference>
<sequence length="300" mass="32256">MKTFQPAFIVLAIICLAVAFGARPALAQDRAGQNTLGAKTTLPAKPLSPAKPALPAKPEPMTSISDFDRKHQKCLQDIAKDPDTAYENAMIWQSQGGGRRARHCVAMALFALGHPGEAAFRLEKLAKAPDGGTPAMRVDFYNEAAGMWLKAGEPHRAYDAATAGLELVKSDVGLRIARAEAYGALGHWDYAETDMNSALAFHPGNAAALRERAKARLKLGKLQLAKADIEKSLSIDETSVPTALLRGQINEAIRLAAKNGHTETIPAVPETIQDVPAPRRQRPEPQRPAMTNALGLPQPR</sequence>
<gene>
    <name evidence="3" type="ORF">ENK01_04115</name>
</gene>
<dbReference type="SMART" id="SM00028">
    <property type="entry name" value="TPR"/>
    <property type="match status" value="3"/>
</dbReference>
<comment type="caution">
    <text evidence="3">The sequence shown here is derived from an EMBL/GenBank/DDBJ whole genome shotgun (WGS) entry which is preliminary data.</text>
</comment>
<dbReference type="InterPro" id="IPR019734">
    <property type="entry name" value="TPR_rpt"/>
</dbReference>
<dbReference type="AlphaFoldDB" id="A0A7V5NXM3"/>
<feature type="region of interest" description="Disordered" evidence="1">
    <location>
        <begin position="38"/>
        <end position="63"/>
    </location>
</feature>
<feature type="compositionally biased region" description="Low complexity" evidence="1">
    <location>
        <begin position="42"/>
        <end position="60"/>
    </location>
</feature>
<feature type="chain" id="PRO_5031404442" description="Tetratricopeptide repeat protein" evidence="2">
    <location>
        <begin position="28"/>
        <end position="300"/>
    </location>
</feature>
<feature type="signal peptide" evidence="2">
    <location>
        <begin position="1"/>
        <end position="27"/>
    </location>
</feature>